<dbReference type="Pfam" id="PF13690">
    <property type="entry name" value="CheX"/>
    <property type="match status" value="1"/>
</dbReference>
<dbReference type="SUPFAM" id="SSF103039">
    <property type="entry name" value="CheC-like"/>
    <property type="match status" value="1"/>
</dbReference>
<dbReference type="CDD" id="cd17906">
    <property type="entry name" value="CheX"/>
    <property type="match status" value="1"/>
</dbReference>
<dbReference type="PANTHER" id="PTHR39452">
    <property type="entry name" value="CHEY-P PHOSPHATASE CHEX"/>
    <property type="match status" value="1"/>
</dbReference>
<dbReference type="InterPro" id="IPR028976">
    <property type="entry name" value="CheC-like_sf"/>
</dbReference>
<dbReference type="EMBL" id="JAGGLI010000001">
    <property type="protein sequence ID" value="MBP2026232.1"/>
    <property type="molecule type" value="Genomic_DNA"/>
</dbReference>
<dbReference type="InterPro" id="IPR028051">
    <property type="entry name" value="CheX-like_dom"/>
</dbReference>
<dbReference type="Proteomes" id="UP001314903">
    <property type="component" value="Unassembled WGS sequence"/>
</dbReference>
<dbReference type="RefSeq" id="WP_209658092.1">
    <property type="nucleotide sequence ID" value="NZ_JAGGLI010000001.1"/>
</dbReference>
<keyword evidence="4" id="KW-1185">Reference proteome</keyword>
<comment type="caution">
    <text evidence="3">The sequence shown here is derived from an EMBL/GenBank/DDBJ whole genome shotgun (WGS) entry which is preliminary data.</text>
</comment>
<dbReference type="Gene3D" id="3.40.1550.10">
    <property type="entry name" value="CheC-like"/>
    <property type="match status" value="1"/>
</dbReference>
<feature type="domain" description="Chemotaxis phosphatase CheX-like" evidence="2">
    <location>
        <begin position="44"/>
        <end position="138"/>
    </location>
</feature>
<accession>A0ABS4KEP0</accession>
<proteinExistence type="predicted"/>
<reference evidence="3 4" key="1">
    <citation type="submission" date="2021-03" db="EMBL/GenBank/DDBJ databases">
        <title>Genomic Encyclopedia of Type Strains, Phase IV (KMG-IV): sequencing the most valuable type-strain genomes for metagenomic binning, comparative biology and taxonomic classification.</title>
        <authorList>
            <person name="Goeker M."/>
        </authorList>
    </citation>
    <scope>NUCLEOTIDE SEQUENCE [LARGE SCALE GENOMIC DNA]</scope>
    <source>
        <strain evidence="3 4">DSM 27512</strain>
    </source>
</reference>
<gene>
    <name evidence="3" type="ORF">J2Z35_000021</name>
</gene>
<keyword evidence="1" id="KW-0145">Chemotaxis</keyword>
<protein>
    <submittedName>
        <fullName evidence="3">Chemotaxis protein CheX</fullName>
    </submittedName>
</protein>
<evidence type="ECO:0000259" key="2">
    <source>
        <dbReference type="Pfam" id="PF13690"/>
    </source>
</evidence>
<name>A0ABS4KEP0_9FIRM</name>
<dbReference type="PANTHER" id="PTHR39452:SF1">
    <property type="entry name" value="CHEY-P PHOSPHATASE CHEX"/>
    <property type="match status" value="1"/>
</dbReference>
<dbReference type="InterPro" id="IPR038756">
    <property type="entry name" value="CheX-like"/>
</dbReference>
<evidence type="ECO:0000313" key="4">
    <source>
        <dbReference type="Proteomes" id="UP001314903"/>
    </source>
</evidence>
<evidence type="ECO:0000256" key="1">
    <source>
        <dbReference type="ARBA" id="ARBA00022500"/>
    </source>
</evidence>
<evidence type="ECO:0000313" key="3">
    <source>
        <dbReference type="EMBL" id="MBP2026232.1"/>
    </source>
</evidence>
<organism evidence="3 4">
    <name type="scientific">Acetoanaerobium pronyense</name>
    <dbReference type="NCBI Taxonomy" id="1482736"/>
    <lineage>
        <taxon>Bacteria</taxon>
        <taxon>Bacillati</taxon>
        <taxon>Bacillota</taxon>
        <taxon>Clostridia</taxon>
        <taxon>Peptostreptococcales</taxon>
        <taxon>Filifactoraceae</taxon>
        <taxon>Acetoanaerobium</taxon>
    </lineage>
</organism>
<sequence>MDAKMINPFIKSVLEVMPQLGFSSVERKGIALNNRPLKTSGVVLMLNVVGDVKGNVVYTINEMGSRKIASTMMMGMPVESLDDMAKSALSELSNMLTANGSINFSNDGINIDISVPTMMYGSDIEIMTSSENMINVEFDIDGIRFDLYVALD</sequence>